<dbReference type="Gene3D" id="4.10.410.10">
    <property type="entry name" value="Pancreatic trypsin inhibitor Kunitz domain"/>
    <property type="match status" value="1"/>
</dbReference>
<dbReference type="SMART" id="SM00131">
    <property type="entry name" value="KU"/>
    <property type="match status" value="1"/>
</dbReference>
<keyword evidence="7" id="KW-0732">Signal</keyword>
<keyword evidence="3" id="KW-1015">Disulfide bond</keyword>
<protein>
    <recommendedName>
        <fullName evidence="8">BPTI/Kunitz inhibitor domain-containing protein</fullName>
    </recommendedName>
</protein>
<evidence type="ECO:0000313" key="9">
    <source>
        <dbReference type="EMBL" id="CAG9811792.1"/>
    </source>
</evidence>
<feature type="chain" id="PRO_5040458411" description="BPTI/Kunitz inhibitor domain-containing protein" evidence="7">
    <location>
        <begin position="20"/>
        <end position="106"/>
    </location>
</feature>
<reference evidence="9" key="1">
    <citation type="submission" date="2022-01" db="EMBL/GenBank/DDBJ databases">
        <authorList>
            <person name="King R."/>
        </authorList>
    </citation>
    <scope>NUCLEOTIDE SEQUENCE</scope>
</reference>
<reference evidence="9" key="2">
    <citation type="submission" date="2022-10" db="EMBL/GenBank/DDBJ databases">
        <authorList>
            <consortium name="ENA_rothamsted_submissions"/>
            <consortium name="culmorum"/>
            <person name="King R."/>
        </authorList>
    </citation>
    <scope>NUCLEOTIDE SEQUENCE</scope>
</reference>
<name>A0A9N9S719_9DIPT</name>
<evidence type="ECO:0000313" key="10">
    <source>
        <dbReference type="Proteomes" id="UP001153620"/>
    </source>
</evidence>
<dbReference type="AlphaFoldDB" id="A0A9N9S719"/>
<keyword evidence="6" id="KW-1203">Blood coagulation cascade inhibiting toxin</keyword>
<comment type="function">
    <text evidence="5">Potent anticoagulant protein that inhibits the hydrolytic activities of all serine proteases tested (trypsin, thrombin, elastase, and chymotrypsin), with the highest efficacy on thrombin.</text>
</comment>
<dbReference type="PROSITE" id="PS50279">
    <property type="entry name" value="BPTI_KUNITZ_2"/>
    <property type="match status" value="1"/>
</dbReference>
<dbReference type="Pfam" id="PF00014">
    <property type="entry name" value="Kunitz_BPTI"/>
    <property type="match status" value="1"/>
</dbReference>
<dbReference type="OrthoDB" id="4473401at2759"/>
<dbReference type="Proteomes" id="UP001153620">
    <property type="component" value="Chromosome 4"/>
</dbReference>
<dbReference type="PRINTS" id="PR00759">
    <property type="entry name" value="BASICPTASE"/>
</dbReference>
<sequence length="106" mass="11575">MLHKATLLILIVIIYKCQQAPSPDAVMSGRDSHVYSSPPITSFGANNSVCNLPKFPGSCRSMMPRFYYDIDQKKCLVFTYGGCSANGNNFETLAKCNEVCGGLART</sequence>
<dbReference type="PANTHER" id="PTHR10083">
    <property type="entry name" value="KUNITZ-TYPE PROTEASE INHIBITOR-RELATED"/>
    <property type="match status" value="1"/>
</dbReference>
<keyword evidence="4" id="KW-1199">Hemostasis impairing toxin</keyword>
<dbReference type="EMBL" id="OU895880">
    <property type="protein sequence ID" value="CAG9811792.1"/>
    <property type="molecule type" value="Genomic_DNA"/>
</dbReference>
<evidence type="ECO:0000256" key="4">
    <source>
        <dbReference type="ARBA" id="ARBA00023240"/>
    </source>
</evidence>
<dbReference type="PROSITE" id="PS00280">
    <property type="entry name" value="BPTI_KUNITZ_1"/>
    <property type="match status" value="1"/>
</dbReference>
<evidence type="ECO:0000256" key="6">
    <source>
        <dbReference type="ARBA" id="ARBA00034146"/>
    </source>
</evidence>
<dbReference type="InterPro" id="IPR002223">
    <property type="entry name" value="Kunitz_BPTI"/>
</dbReference>
<evidence type="ECO:0000256" key="2">
    <source>
        <dbReference type="ARBA" id="ARBA00022900"/>
    </source>
</evidence>
<feature type="signal peptide" evidence="7">
    <location>
        <begin position="1"/>
        <end position="19"/>
    </location>
</feature>
<dbReference type="InterPro" id="IPR050098">
    <property type="entry name" value="TFPI/VKTCI-like"/>
</dbReference>
<keyword evidence="10" id="KW-1185">Reference proteome</keyword>
<dbReference type="PANTHER" id="PTHR10083:SF374">
    <property type="entry name" value="BPTI_KUNITZ INHIBITOR DOMAIN-CONTAINING PROTEIN"/>
    <property type="match status" value="1"/>
</dbReference>
<evidence type="ECO:0000256" key="7">
    <source>
        <dbReference type="SAM" id="SignalP"/>
    </source>
</evidence>
<organism evidence="9 10">
    <name type="scientific">Chironomus riparius</name>
    <dbReference type="NCBI Taxonomy" id="315576"/>
    <lineage>
        <taxon>Eukaryota</taxon>
        <taxon>Metazoa</taxon>
        <taxon>Ecdysozoa</taxon>
        <taxon>Arthropoda</taxon>
        <taxon>Hexapoda</taxon>
        <taxon>Insecta</taxon>
        <taxon>Pterygota</taxon>
        <taxon>Neoptera</taxon>
        <taxon>Endopterygota</taxon>
        <taxon>Diptera</taxon>
        <taxon>Nematocera</taxon>
        <taxon>Chironomoidea</taxon>
        <taxon>Chironomidae</taxon>
        <taxon>Chironominae</taxon>
        <taxon>Chironomus</taxon>
    </lineage>
</organism>
<evidence type="ECO:0000259" key="8">
    <source>
        <dbReference type="PROSITE" id="PS50279"/>
    </source>
</evidence>
<dbReference type="InterPro" id="IPR020901">
    <property type="entry name" value="Prtase_inh_Kunz-CS"/>
</dbReference>
<dbReference type="FunFam" id="4.10.410.10:FF:000021">
    <property type="entry name" value="Serine protease inhibitor, putative"/>
    <property type="match status" value="1"/>
</dbReference>
<evidence type="ECO:0000256" key="3">
    <source>
        <dbReference type="ARBA" id="ARBA00023157"/>
    </source>
</evidence>
<keyword evidence="2" id="KW-0722">Serine protease inhibitor</keyword>
<evidence type="ECO:0000256" key="1">
    <source>
        <dbReference type="ARBA" id="ARBA00022690"/>
    </source>
</evidence>
<keyword evidence="1" id="KW-0646">Protease inhibitor</keyword>
<dbReference type="SUPFAM" id="SSF57362">
    <property type="entry name" value="BPTI-like"/>
    <property type="match status" value="1"/>
</dbReference>
<feature type="domain" description="BPTI/Kunitz inhibitor" evidence="8">
    <location>
        <begin position="50"/>
        <end position="100"/>
    </location>
</feature>
<proteinExistence type="predicted"/>
<keyword evidence="4" id="KW-0800">Toxin</keyword>
<dbReference type="CDD" id="cd00109">
    <property type="entry name" value="Kunitz-type"/>
    <property type="match status" value="1"/>
</dbReference>
<dbReference type="InterPro" id="IPR036880">
    <property type="entry name" value="Kunitz_BPTI_sf"/>
</dbReference>
<accession>A0A9N9S719</accession>
<dbReference type="GO" id="GO:0004867">
    <property type="term" value="F:serine-type endopeptidase inhibitor activity"/>
    <property type="evidence" value="ECO:0007669"/>
    <property type="project" value="UniProtKB-KW"/>
</dbReference>
<gene>
    <name evidence="9" type="ORF">CHIRRI_LOCUS14599</name>
</gene>
<evidence type="ECO:0000256" key="5">
    <source>
        <dbReference type="ARBA" id="ARBA00034088"/>
    </source>
</evidence>